<evidence type="ECO:0000313" key="11">
    <source>
        <dbReference type="EMBL" id="KHD86503.1"/>
    </source>
</evidence>
<dbReference type="GO" id="GO:0015031">
    <property type="term" value="P:protein transport"/>
    <property type="evidence" value="ECO:0007669"/>
    <property type="project" value="UniProtKB-KW"/>
</dbReference>
<evidence type="ECO:0000256" key="8">
    <source>
        <dbReference type="ARBA" id="ARBA00022927"/>
    </source>
</evidence>
<evidence type="ECO:0000256" key="7">
    <source>
        <dbReference type="ARBA" id="ARBA00022795"/>
    </source>
</evidence>
<dbReference type="GO" id="GO:0009288">
    <property type="term" value="C:bacterial-type flagellum"/>
    <property type="evidence" value="ECO:0007669"/>
    <property type="project" value="InterPro"/>
</dbReference>
<evidence type="ECO:0000256" key="10">
    <source>
        <dbReference type="ARBA" id="ARBA00023225"/>
    </source>
</evidence>
<dbReference type="STRING" id="363870.NG54_02325"/>
<comment type="caution">
    <text evidence="11">The sequence shown here is derived from an EMBL/GenBank/DDBJ whole genome shotgun (WGS) entry which is preliminary data.</text>
</comment>
<dbReference type="EMBL" id="JRUN01000004">
    <property type="protein sequence ID" value="KHD86503.1"/>
    <property type="molecule type" value="Genomic_DNA"/>
</dbReference>
<evidence type="ECO:0000313" key="13">
    <source>
        <dbReference type="Proteomes" id="UP000030588"/>
    </source>
</evidence>
<accession>A0A0A6VGD9</accession>
<keyword evidence="5" id="KW-1003">Cell membrane</keyword>
<sequence length="148" mass="17989">MKYHFKFEKILDVKNREKEEALSTYQRSLQAFENVAKELYSLLKKKEDLEALQAQKIISGLSVQEIRHNQHFLAEIEKSISYYQQLLIKARNRLNWNQQQLQEKNIEVKKFEKIKDKDYQSFLQDIRTQEEKQMDEISNLQFFRNVRS</sequence>
<dbReference type="InterPro" id="IPR012823">
    <property type="entry name" value="Flagell_FliJ"/>
</dbReference>
<evidence type="ECO:0000256" key="6">
    <source>
        <dbReference type="ARBA" id="ARBA00022500"/>
    </source>
</evidence>
<keyword evidence="7" id="KW-1005">Bacterial flagellum biogenesis</keyword>
<protein>
    <recommendedName>
        <fullName evidence="3">Flagellar FliJ protein</fullName>
    </recommendedName>
</protein>
<dbReference type="InterPro" id="IPR053716">
    <property type="entry name" value="Flag_assembly_chemotaxis_eff"/>
</dbReference>
<evidence type="ECO:0000256" key="1">
    <source>
        <dbReference type="ARBA" id="ARBA00004413"/>
    </source>
</evidence>
<comment type="subcellular location">
    <subcellularLocation>
        <location evidence="1">Cell membrane</location>
        <topology evidence="1">Peripheral membrane protein</topology>
        <orientation evidence="1">Cytoplasmic side</orientation>
    </subcellularLocation>
</comment>
<reference evidence="12" key="2">
    <citation type="submission" date="2020-02" db="EMBL/GenBank/DDBJ databases">
        <authorList>
            <person name="Feng H."/>
        </authorList>
    </citation>
    <scope>NUCLEOTIDE SEQUENCE [LARGE SCALE GENOMIC DNA]</scope>
    <source>
        <strain evidence="12">Gsoil 114</strain>
    </source>
</reference>
<dbReference type="Gene3D" id="1.10.287.1700">
    <property type="match status" value="1"/>
</dbReference>
<dbReference type="GO" id="GO:0044781">
    <property type="term" value="P:bacterial-type flagellum organization"/>
    <property type="evidence" value="ECO:0007669"/>
    <property type="project" value="UniProtKB-KW"/>
</dbReference>
<dbReference type="OrthoDB" id="2968361at2"/>
<keyword evidence="6" id="KW-0145">Chemotaxis</keyword>
<keyword evidence="11" id="KW-0966">Cell projection</keyword>
<keyword evidence="9" id="KW-0472">Membrane</keyword>
<dbReference type="AlphaFoldDB" id="A0A0A6VGD9"/>
<dbReference type="Proteomes" id="UP000030588">
    <property type="component" value="Unassembled WGS sequence"/>
</dbReference>
<organism evidence="11 13">
    <name type="scientific">Heyndrickxia ginsengihumi</name>
    <dbReference type="NCBI Taxonomy" id="363870"/>
    <lineage>
        <taxon>Bacteria</taxon>
        <taxon>Bacillati</taxon>
        <taxon>Bacillota</taxon>
        <taxon>Bacilli</taxon>
        <taxon>Bacillales</taxon>
        <taxon>Bacillaceae</taxon>
        <taxon>Heyndrickxia</taxon>
    </lineage>
</organism>
<evidence type="ECO:0000256" key="4">
    <source>
        <dbReference type="ARBA" id="ARBA00022448"/>
    </source>
</evidence>
<reference evidence="12 14" key="3">
    <citation type="submission" date="2020-03" db="EMBL/GenBank/DDBJ databases">
        <title>Bacillus aquiflavi sp. nov., isolated from yellow water of strong flavor Chinese baijiu in Yibin region of China.</title>
        <authorList>
            <person name="Xie J."/>
        </authorList>
    </citation>
    <scope>NUCLEOTIDE SEQUENCE [LARGE SCALE GENOMIC DNA]</scope>
    <source>
        <strain evidence="12 14">Gsoil 114</strain>
    </source>
</reference>
<keyword evidence="11" id="KW-0282">Flagellum</keyword>
<gene>
    <name evidence="11" type="primary">fliJ</name>
    <name evidence="12" type="ORF">G4D61_06475</name>
    <name evidence="11" type="ORF">NG54_02325</name>
</gene>
<comment type="similarity">
    <text evidence="2">Belongs to the FliJ family.</text>
</comment>
<keyword evidence="8" id="KW-0653">Protein transport</keyword>
<dbReference type="GO" id="GO:0006935">
    <property type="term" value="P:chemotaxis"/>
    <property type="evidence" value="ECO:0007669"/>
    <property type="project" value="UniProtKB-KW"/>
</dbReference>
<dbReference type="NCBIfam" id="TIGR02473">
    <property type="entry name" value="flagell_FliJ"/>
    <property type="match status" value="1"/>
</dbReference>
<keyword evidence="4" id="KW-0813">Transport</keyword>
<keyword evidence="14" id="KW-1185">Reference proteome</keyword>
<evidence type="ECO:0000313" key="14">
    <source>
        <dbReference type="Proteomes" id="UP000476934"/>
    </source>
</evidence>
<keyword evidence="11" id="KW-0969">Cilium</keyword>
<dbReference type="EMBL" id="JAAIWK010000007">
    <property type="protein sequence ID" value="NEY19614.1"/>
    <property type="molecule type" value="Genomic_DNA"/>
</dbReference>
<name>A0A0A6VGD9_9BACI</name>
<proteinExistence type="inferred from homology"/>
<reference evidence="11 13" key="1">
    <citation type="submission" date="2014-10" db="EMBL/GenBank/DDBJ databases">
        <title>Draft genome of phytase producing Bacillus ginsengihumi strain M2.11.</title>
        <authorList>
            <person name="Toymentseva A."/>
            <person name="Boulygina E.A."/>
            <person name="Kazakov S.V."/>
            <person name="Kayumov I."/>
            <person name="Suleimanova A.D."/>
            <person name="Mardanova A.M."/>
            <person name="Maria S.N."/>
            <person name="Sergey M.Y."/>
            <person name="Sharipova M.R."/>
        </authorList>
    </citation>
    <scope>NUCLEOTIDE SEQUENCE [LARGE SCALE GENOMIC DNA]</scope>
    <source>
        <strain evidence="11 13">M2.11</strain>
    </source>
</reference>
<dbReference type="RefSeq" id="WP_025727901.1">
    <property type="nucleotide sequence ID" value="NZ_JAAIWK010000007.1"/>
</dbReference>
<evidence type="ECO:0000313" key="12">
    <source>
        <dbReference type="EMBL" id="NEY19614.1"/>
    </source>
</evidence>
<evidence type="ECO:0000256" key="5">
    <source>
        <dbReference type="ARBA" id="ARBA00022475"/>
    </source>
</evidence>
<evidence type="ECO:0000256" key="9">
    <source>
        <dbReference type="ARBA" id="ARBA00023136"/>
    </source>
</evidence>
<evidence type="ECO:0000256" key="2">
    <source>
        <dbReference type="ARBA" id="ARBA00010004"/>
    </source>
</evidence>
<keyword evidence="10" id="KW-1006">Bacterial flagellum protein export</keyword>
<dbReference type="GO" id="GO:0071973">
    <property type="term" value="P:bacterial-type flagellum-dependent cell motility"/>
    <property type="evidence" value="ECO:0007669"/>
    <property type="project" value="InterPro"/>
</dbReference>
<dbReference type="Proteomes" id="UP000476934">
    <property type="component" value="Unassembled WGS sequence"/>
</dbReference>
<evidence type="ECO:0000256" key="3">
    <source>
        <dbReference type="ARBA" id="ARBA00020392"/>
    </source>
</evidence>
<dbReference type="Pfam" id="PF02050">
    <property type="entry name" value="FliJ"/>
    <property type="match status" value="1"/>
</dbReference>
<dbReference type="GO" id="GO:0005886">
    <property type="term" value="C:plasma membrane"/>
    <property type="evidence" value="ECO:0007669"/>
    <property type="project" value="UniProtKB-SubCell"/>
</dbReference>